<organism evidence="1 2">
    <name type="scientific">Yersinia frederiksenii</name>
    <dbReference type="NCBI Taxonomy" id="29484"/>
    <lineage>
        <taxon>Bacteria</taxon>
        <taxon>Pseudomonadati</taxon>
        <taxon>Pseudomonadota</taxon>
        <taxon>Gammaproteobacteria</taxon>
        <taxon>Enterobacterales</taxon>
        <taxon>Yersiniaceae</taxon>
        <taxon>Yersinia</taxon>
    </lineage>
</organism>
<dbReference type="AlphaFoldDB" id="A0AAI8ZSY8"/>
<dbReference type="EMBL" id="CGCB01000022">
    <property type="protein sequence ID" value="CFR07260.1"/>
    <property type="molecule type" value="Genomic_DNA"/>
</dbReference>
<accession>A0AAI8ZSY8</accession>
<proteinExistence type="predicted"/>
<evidence type="ECO:0000313" key="2">
    <source>
        <dbReference type="Proteomes" id="UP000046784"/>
    </source>
</evidence>
<reference evidence="1 2" key="1">
    <citation type="submission" date="2015-03" db="EMBL/GenBank/DDBJ databases">
        <authorList>
            <consortium name="Pathogen Informatics"/>
            <person name="Murphy D."/>
        </authorList>
    </citation>
    <scope>NUCLEOTIDE SEQUENCE [LARGE SCALE GENOMIC DNA]</scope>
    <source>
        <strain evidence="1 2">3400/83</strain>
    </source>
</reference>
<name>A0AAI8ZSY8_YERFR</name>
<sequence length="53" mass="5589">MGFWCEGEGGGILSVAVTSANLTTPHRHSVTDAQSRRHPATGATVDTVFLLHV</sequence>
<comment type="caution">
    <text evidence="1">The sequence shown here is derived from an EMBL/GenBank/DDBJ whole genome shotgun (WGS) entry which is preliminary data.</text>
</comment>
<dbReference type="Proteomes" id="UP000046784">
    <property type="component" value="Unassembled WGS sequence"/>
</dbReference>
<gene>
    <name evidence="1" type="ORF">ERS008524_03064</name>
</gene>
<evidence type="ECO:0000313" key="1">
    <source>
        <dbReference type="EMBL" id="CFR07260.1"/>
    </source>
</evidence>
<protein>
    <submittedName>
        <fullName evidence="1">Uncharacterized protein</fullName>
    </submittedName>
</protein>